<reference evidence="6 7" key="1">
    <citation type="submission" date="2016-06" db="EMBL/GenBank/DDBJ databases">
        <title>Complete genome sequence of a deep-branching marine Gamma Proteobacterium Woeseia oceani type strain XK5.</title>
        <authorList>
            <person name="Mu D."/>
            <person name="Du Z."/>
        </authorList>
    </citation>
    <scope>NUCLEOTIDE SEQUENCE [LARGE SCALE GENOMIC DNA]</scope>
    <source>
        <strain evidence="6 7">XK5</strain>
    </source>
</reference>
<evidence type="ECO:0000259" key="5">
    <source>
        <dbReference type="Pfam" id="PF00582"/>
    </source>
</evidence>
<organism evidence="6 7">
    <name type="scientific">Woeseia oceani</name>
    <dbReference type="NCBI Taxonomy" id="1548547"/>
    <lineage>
        <taxon>Bacteria</taxon>
        <taxon>Pseudomonadati</taxon>
        <taxon>Pseudomonadota</taxon>
        <taxon>Gammaproteobacteria</taxon>
        <taxon>Woeseiales</taxon>
        <taxon>Woeseiaceae</taxon>
        <taxon>Woeseia</taxon>
    </lineage>
</organism>
<dbReference type="InterPro" id="IPR006016">
    <property type="entry name" value="UspA"/>
</dbReference>
<feature type="domain" description="UspA" evidence="5">
    <location>
        <begin position="6"/>
        <end position="142"/>
    </location>
</feature>
<dbReference type="Pfam" id="PF00582">
    <property type="entry name" value="Usp"/>
    <property type="match status" value="2"/>
</dbReference>
<dbReference type="RefSeq" id="WP_068618354.1">
    <property type="nucleotide sequence ID" value="NZ_CP016268.1"/>
</dbReference>
<evidence type="ECO:0000256" key="4">
    <source>
        <dbReference type="ARBA" id="ARBA00037131"/>
    </source>
</evidence>
<gene>
    <name evidence="6" type="ORF">BA177_17445</name>
</gene>
<evidence type="ECO:0000256" key="3">
    <source>
        <dbReference type="ARBA" id="ARBA00022490"/>
    </source>
</evidence>
<dbReference type="PANTHER" id="PTHR47892:SF1">
    <property type="entry name" value="UNIVERSAL STRESS PROTEIN E"/>
    <property type="match status" value="1"/>
</dbReference>
<dbReference type="OrthoDB" id="239260at2"/>
<comment type="function">
    <text evidence="4">Required for resistance to DNA-damaging agents.</text>
</comment>
<evidence type="ECO:0000256" key="1">
    <source>
        <dbReference type="ARBA" id="ARBA00004496"/>
    </source>
</evidence>
<evidence type="ECO:0000313" key="7">
    <source>
        <dbReference type="Proteomes" id="UP000092695"/>
    </source>
</evidence>
<name>A0A193LJP6_9GAMM</name>
<feature type="domain" description="UspA" evidence="5">
    <location>
        <begin position="149"/>
        <end position="299"/>
    </location>
</feature>
<dbReference type="EMBL" id="CP016268">
    <property type="protein sequence ID" value="ANO52737.1"/>
    <property type="molecule type" value="Genomic_DNA"/>
</dbReference>
<proteinExistence type="inferred from homology"/>
<dbReference type="Gene3D" id="3.40.50.12370">
    <property type="match status" value="1"/>
</dbReference>
<evidence type="ECO:0000313" key="6">
    <source>
        <dbReference type="EMBL" id="ANO52737.1"/>
    </source>
</evidence>
<dbReference type="PRINTS" id="PR01438">
    <property type="entry name" value="UNVRSLSTRESS"/>
</dbReference>
<dbReference type="STRING" id="1548547.BA177_17445"/>
<dbReference type="AlphaFoldDB" id="A0A193LJP6"/>
<dbReference type="CDD" id="cd00293">
    <property type="entry name" value="USP-like"/>
    <property type="match status" value="1"/>
</dbReference>
<comment type="subcellular location">
    <subcellularLocation>
        <location evidence="1">Cytoplasm</location>
    </subcellularLocation>
</comment>
<dbReference type="KEGG" id="woc:BA177_17445"/>
<evidence type="ECO:0000256" key="2">
    <source>
        <dbReference type="ARBA" id="ARBA00008791"/>
    </source>
</evidence>
<keyword evidence="7" id="KW-1185">Reference proteome</keyword>
<dbReference type="Proteomes" id="UP000092695">
    <property type="component" value="Chromosome"/>
</dbReference>
<comment type="similarity">
    <text evidence="2">Belongs to the universal stress protein A family.</text>
</comment>
<keyword evidence="3" id="KW-0963">Cytoplasm</keyword>
<dbReference type="GO" id="GO:0005737">
    <property type="term" value="C:cytoplasm"/>
    <property type="evidence" value="ECO:0007669"/>
    <property type="project" value="UniProtKB-SubCell"/>
</dbReference>
<accession>A0A193LJP6</accession>
<dbReference type="PANTHER" id="PTHR47892">
    <property type="entry name" value="UNIVERSAL STRESS PROTEIN E"/>
    <property type="match status" value="1"/>
</dbReference>
<dbReference type="InterPro" id="IPR006015">
    <property type="entry name" value="Universal_stress_UspA"/>
</dbReference>
<dbReference type="SUPFAM" id="SSF52402">
    <property type="entry name" value="Adenine nucleotide alpha hydrolases-like"/>
    <property type="match status" value="2"/>
</dbReference>
<sequence length="308" mass="33863">MKSVKNIIVVPQGSYDPLALVAQILAVTRGSGAKVTLLGVLDPPPDDPDTRVALSNLHTWAAAAQLREFQKIAEALVKEGVEATIKQRDGKPGREIIREVTETDCDLVIKPAESEGRKLEFLFGSTDMQLFRLCPVPVWVFKPTQSPEIKRIMVAVDLVPSDTQKSALADTVLQWGKYVAGLTNAELHISHVWDLQWENIVRGQSVSQQTIDSLLTALEQRHRKWFDDVLAENNLDVNKAKVHLHKGDPKIVLPMVANDEHIDLLVMGTVGRTGIPGFFIGNTAESVLRQATCSVLALKPKGFGTVET</sequence>
<protein>
    <submittedName>
        <fullName evidence="6">Universal stress protein</fullName>
    </submittedName>
</protein>